<name>A0ABN9V4K5_9DINO</name>
<dbReference type="SMART" id="SM00642">
    <property type="entry name" value="Aamy"/>
    <property type="match status" value="1"/>
</dbReference>
<dbReference type="SUPFAM" id="SSF51445">
    <property type="entry name" value="(Trans)glycosidases"/>
    <property type="match status" value="1"/>
</dbReference>
<evidence type="ECO:0000256" key="9">
    <source>
        <dbReference type="SAM" id="Phobius"/>
    </source>
</evidence>
<keyword evidence="12" id="KW-1185">Reference proteome</keyword>
<feature type="transmembrane region" description="Helical" evidence="9">
    <location>
        <begin position="197"/>
        <end position="214"/>
    </location>
</feature>
<feature type="transmembrane region" description="Helical" evidence="9">
    <location>
        <begin position="376"/>
        <end position="398"/>
    </location>
</feature>
<comment type="catalytic activity">
    <reaction evidence="1">
        <text>Endohydrolysis of (1-&gt;4)-alpha-D-glucosidic linkages in polysaccharides containing three or more (1-&gt;4)-alpha-linked D-glucose units.</text>
        <dbReference type="EC" id="3.2.1.1"/>
    </reaction>
</comment>
<dbReference type="PANTHER" id="PTHR43447">
    <property type="entry name" value="ALPHA-AMYLASE"/>
    <property type="match status" value="1"/>
</dbReference>
<accession>A0ABN9V4K5</accession>
<dbReference type="EC" id="3.2.1.1" evidence="4"/>
<evidence type="ECO:0000256" key="4">
    <source>
        <dbReference type="ARBA" id="ARBA00012595"/>
    </source>
</evidence>
<dbReference type="SUPFAM" id="SSF103473">
    <property type="entry name" value="MFS general substrate transporter"/>
    <property type="match status" value="1"/>
</dbReference>
<keyword evidence="6" id="KW-0119">Carbohydrate metabolism</keyword>
<comment type="caution">
    <text evidence="11">The sequence shown here is derived from an EMBL/GenBank/DDBJ whole genome shotgun (WGS) entry which is preliminary data.</text>
</comment>
<comment type="cofactor">
    <cofactor evidence="2">
        <name>Ca(2+)</name>
        <dbReference type="ChEBI" id="CHEBI:29108"/>
    </cofactor>
</comment>
<gene>
    <name evidence="11" type="ORF">PCOR1329_LOCUS54625</name>
</gene>
<feature type="transmembrane region" description="Helical" evidence="9">
    <location>
        <begin position="312"/>
        <end position="330"/>
    </location>
</feature>
<feature type="transmembrane region" description="Helical" evidence="9">
    <location>
        <begin position="44"/>
        <end position="66"/>
    </location>
</feature>
<feature type="transmembrane region" description="Helical" evidence="9">
    <location>
        <begin position="509"/>
        <end position="531"/>
    </location>
</feature>
<dbReference type="InterPro" id="IPR017853">
    <property type="entry name" value="GH"/>
</dbReference>
<feature type="transmembrane region" description="Helical" evidence="9">
    <location>
        <begin position="234"/>
        <end position="256"/>
    </location>
</feature>
<dbReference type="Proteomes" id="UP001189429">
    <property type="component" value="Unassembled WGS sequence"/>
</dbReference>
<dbReference type="Gene3D" id="3.20.20.80">
    <property type="entry name" value="Glycosidases"/>
    <property type="match status" value="1"/>
</dbReference>
<dbReference type="InterPro" id="IPR036259">
    <property type="entry name" value="MFS_trans_sf"/>
</dbReference>
<organism evidence="11 12">
    <name type="scientific">Prorocentrum cordatum</name>
    <dbReference type="NCBI Taxonomy" id="2364126"/>
    <lineage>
        <taxon>Eukaryota</taxon>
        <taxon>Sar</taxon>
        <taxon>Alveolata</taxon>
        <taxon>Dinophyceae</taxon>
        <taxon>Prorocentrales</taxon>
        <taxon>Prorocentraceae</taxon>
        <taxon>Prorocentrum</taxon>
    </lineage>
</organism>
<evidence type="ECO:0000256" key="1">
    <source>
        <dbReference type="ARBA" id="ARBA00000548"/>
    </source>
</evidence>
<feature type="transmembrane region" description="Helical" evidence="9">
    <location>
        <begin position="101"/>
        <end position="122"/>
    </location>
</feature>
<keyword evidence="9" id="KW-1133">Transmembrane helix</keyword>
<dbReference type="InterPro" id="IPR006046">
    <property type="entry name" value="Alpha_amylase"/>
</dbReference>
<keyword evidence="7" id="KW-0326">Glycosidase</keyword>
<feature type="transmembrane region" description="Helical" evidence="9">
    <location>
        <begin position="342"/>
        <end position="361"/>
    </location>
</feature>
<proteinExistence type="inferred from homology"/>
<evidence type="ECO:0000256" key="6">
    <source>
        <dbReference type="ARBA" id="ARBA00023277"/>
    </source>
</evidence>
<evidence type="ECO:0000256" key="2">
    <source>
        <dbReference type="ARBA" id="ARBA00001913"/>
    </source>
</evidence>
<sequence>MASKMHLDGIDQILEAVGCEVDEGRETSAVSKWLLQTTLGMHRIHWVVACGYVMAPLGEVLTFTMASEWGLRSQSSWIPGWFPGNVKAAVDGPMDPSLLRLVLFCTNALAMCIGLPWWAWLCKKTEPRWALAGAMLGQLLLLVGFLPVPPNVYGAVALMFLHGFIAGASMLFVVFNFMMSIRADVSQAALRMGRMETVRYCVSWLATAFVYLASPDGVPGTKEDPLPARVLLLAAPLGIGVAFSAGAAGALCLFAPRPYREDRFPAWDLGLIFHKRSFVCLALSECIGSLMAFPSLSYASWWLDNGWQAEELAEVSAVLAVVLAVGVMLWAKALSLASVHGFSLLISVTVFLLPPSLLAAFCQMEVSSFEYRGRSYGAMVVCAFTLLLQGMQSSAIWAAKIRILGSRWRLLSYCTVTLCASQFCTFLSPIVCEYIARQYSVSFLTRNQEELATAVTACVVPLGVAQYVAQLAASPFIHGDMGSARHRLREATCCSNVCRPRSFAARPPILLAAAIGGGLLAWLAQTAYLWLDAPLPFHPVRRCHQLPEQWVGAGCHQLATRSHADFGLNEFGQSTTAKLRCHQMMKKESGDTFELRDVGTGVGTCRVLACASKERLVQADGGLVRGDRDVYSRYCSLFGQNLVVVHLFEWRWPDIAKECTTYLGPAGFDAVQVSPPFEHVLGSPWFTRYQPVSYKLESRSGTEEEFIDMVRICRDAGVSIMVDAVINHMASKVMVWPESNNSDEPFKCNNSEKLGSNLQCRGWDGTQFGDRHFWDGGTSYKPEEFHHYAGNVRSNCALPPWTNNRHLCDLQGLPDLDTEQKNVREKLTGLLTRLYEIGVTMLRIDAAMLIYPESTGQILEPIPWDYVVQEYYPDKLQVERRTLTDAVDISALTNFKYGWTLATILFDSFDEESDGWIRRHQLGELLDLNSDRSEFPDKPLPVAHGLQFLDNHDQQRERWKACQNLGDTGCRSLHVNGSVCEDPEDGKCRPIYKNGAIYHMAMVFSLAWPFGDSFRIMSSFAWTFFREGPPGTRRNASKDMADSVWVTGDVSSPSRCRARPETTPASLTYDLNTDRPWVCEHRWEGVPGLVRVRKQLGSVCGGDWRGCHVRSRDSWDDFASFVVAERSGDSALAFVALSRGFNHVTQLGSNQSWILAEWRTNATLPPGEYCNLASVRGPVAQALEPRWPANCKESVRVGPEGLFTQGVVRSGSSVVIHKLYRRDLALSPERKRDGNEEVLIT</sequence>
<dbReference type="Pfam" id="PF00128">
    <property type="entry name" value="Alpha-amylase"/>
    <property type="match status" value="1"/>
</dbReference>
<keyword evidence="5" id="KW-0378">Hydrolase</keyword>
<evidence type="ECO:0000256" key="3">
    <source>
        <dbReference type="ARBA" id="ARBA00008061"/>
    </source>
</evidence>
<feature type="transmembrane region" description="Helical" evidence="9">
    <location>
        <begin position="129"/>
        <end position="146"/>
    </location>
</feature>
<feature type="transmembrane region" description="Helical" evidence="9">
    <location>
        <begin position="277"/>
        <end position="300"/>
    </location>
</feature>
<evidence type="ECO:0000256" key="8">
    <source>
        <dbReference type="RuleBase" id="RU003615"/>
    </source>
</evidence>
<protein>
    <recommendedName>
        <fullName evidence="4">alpha-amylase</fullName>
        <ecNumber evidence="4">3.2.1.1</ecNumber>
    </recommendedName>
</protein>
<reference evidence="11" key="1">
    <citation type="submission" date="2023-10" db="EMBL/GenBank/DDBJ databases">
        <authorList>
            <person name="Chen Y."/>
            <person name="Shah S."/>
            <person name="Dougan E. K."/>
            <person name="Thang M."/>
            <person name="Chan C."/>
        </authorList>
    </citation>
    <scope>NUCLEOTIDE SEQUENCE [LARGE SCALE GENOMIC DNA]</scope>
</reference>
<evidence type="ECO:0000256" key="5">
    <source>
        <dbReference type="ARBA" id="ARBA00022801"/>
    </source>
</evidence>
<comment type="similarity">
    <text evidence="3 8">Belongs to the glycosyl hydrolase 13 family.</text>
</comment>
<dbReference type="EMBL" id="CAUYUJ010016681">
    <property type="protein sequence ID" value="CAK0867767.1"/>
    <property type="molecule type" value="Genomic_DNA"/>
</dbReference>
<dbReference type="PRINTS" id="PR00110">
    <property type="entry name" value="ALPHAAMYLASE"/>
</dbReference>
<dbReference type="InterPro" id="IPR006047">
    <property type="entry name" value="GH13_cat_dom"/>
</dbReference>
<evidence type="ECO:0000313" key="11">
    <source>
        <dbReference type="EMBL" id="CAK0867767.1"/>
    </source>
</evidence>
<feature type="transmembrane region" description="Helical" evidence="9">
    <location>
        <begin position="152"/>
        <end position="177"/>
    </location>
</feature>
<keyword evidence="9" id="KW-0472">Membrane</keyword>
<feature type="domain" description="Glycosyl hydrolase family 13 catalytic" evidence="10">
    <location>
        <begin position="642"/>
        <end position="1093"/>
    </location>
</feature>
<evidence type="ECO:0000256" key="7">
    <source>
        <dbReference type="ARBA" id="ARBA00023295"/>
    </source>
</evidence>
<keyword evidence="9" id="KW-0812">Transmembrane</keyword>
<evidence type="ECO:0000259" key="10">
    <source>
        <dbReference type="SMART" id="SM00642"/>
    </source>
</evidence>
<evidence type="ECO:0000313" key="12">
    <source>
        <dbReference type="Proteomes" id="UP001189429"/>
    </source>
</evidence>